<evidence type="ECO:0000313" key="3">
    <source>
        <dbReference type="Proteomes" id="UP000249081"/>
    </source>
</evidence>
<feature type="domain" description="Histidine kinase/HSP90-like ATPase" evidence="1">
    <location>
        <begin position="1"/>
        <end position="49"/>
    </location>
</feature>
<dbReference type="CDD" id="cd00075">
    <property type="entry name" value="HATPase"/>
    <property type="match status" value="1"/>
</dbReference>
<proteinExistence type="predicted"/>
<sequence length="50" mass="5445">MTADQCCHIFDLYTRGPNRRQTLGLGLGFYICHQIVTAHGGEIDAISPPG</sequence>
<reference evidence="2 3" key="2">
    <citation type="submission" date="2018-06" db="EMBL/GenBank/DDBJ databases">
        <title>Metagenomic assembly of (sub)arctic Cyanobacteria and their associated microbiome from non-axenic cultures.</title>
        <authorList>
            <person name="Baurain D."/>
        </authorList>
    </citation>
    <scope>NUCLEOTIDE SEQUENCE [LARGE SCALE GENOMIC DNA]</scope>
    <source>
        <strain evidence="2">ULC041bin1</strain>
    </source>
</reference>
<evidence type="ECO:0000259" key="1">
    <source>
        <dbReference type="Pfam" id="PF02518"/>
    </source>
</evidence>
<accession>A0A2W4W9F8</accession>
<comment type="caution">
    <text evidence="2">The sequence shown here is derived from an EMBL/GenBank/DDBJ whole genome shotgun (WGS) entry which is preliminary data.</text>
</comment>
<reference evidence="3" key="1">
    <citation type="submission" date="2018-04" db="EMBL/GenBank/DDBJ databases">
        <authorList>
            <person name="Cornet L."/>
        </authorList>
    </citation>
    <scope>NUCLEOTIDE SEQUENCE [LARGE SCALE GENOMIC DNA]</scope>
</reference>
<dbReference type="InterPro" id="IPR003594">
    <property type="entry name" value="HATPase_dom"/>
</dbReference>
<dbReference type="Pfam" id="PF02518">
    <property type="entry name" value="HATPase_c"/>
    <property type="match status" value="1"/>
</dbReference>
<gene>
    <name evidence="2" type="ORF">DCF17_14395</name>
</gene>
<dbReference type="SUPFAM" id="SSF55874">
    <property type="entry name" value="ATPase domain of HSP90 chaperone/DNA topoisomerase II/histidine kinase"/>
    <property type="match status" value="1"/>
</dbReference>
<name>A0A2W4W9F8_9CYAN</name>
<dbReference type="Gene3D" id="3.30.565.10">
    <property type="entry name" value="Histidine kinase-like ATPase, C-terminal domain"/>
    <property type="match status" value="1"/>
</dbReference>
<evidence type="ECO:0000313" key="2">
    <source>
        <dbReference type="EMBL" id="PZO38599.1"/>
    </source>
</evidence>
<organism evidence="2 3">
    <name type="scientific">Shackletoniella antarctica</name>
    <dbReference type="NCBI Taxonomy" id="268115"/>
    <lineage>
        <taxon>Bacteria</taxon>
        <taxon>Bacillati</taxon>
        <taxon>Cyanobacteriota</taxon>
        <taxon>Cyanophyceae</taxon>
        <taxon>Oculatellales</taxon>
        <taxon>Oculatellaceae</taxon>
        <taxon>Shackletoniella</taxon>
    </lineage>
</organism>
<protein>
    <recommendedName>
        <fullName evidence="1">Histidine kinase/HSP90-like ATPase domain-containing protein</fullName>
    </recommendedName>
</protein>
<dbReference type="EMBL" id="QBMN01000101">
    <property type="protein sequence ID" value="PZO38599.1"/>
    <property type="molecule type" value="Genomic_DNA"/>
</dbReference>
<dbReference type="Proteomes" id="UP000249081">
    <property type="component" value="Unassembled WGS sequence"/>
</dbReference>
<dbReference type="AlphaFoldDB" id="A0A2W4W9F8"/>
<dbReference type="InterPro" id="IPR036890">
    <property type="entry name" value="HATPase_C_sf"/>
</dbReference>